<evidence type="ECO:0000313" key="1">
    <source>
        <dbReference type="EMBL" id="CAH1993645.1"/>
    </source>
</evidence>
<name>A0A9P0L9F9_ACAOB</name>
<proteinExistence type="predicted"/>
<keyword evidence="2" id="KW-1185">Reference proteome</keyword>
<reference evidence="1" key="1">
    <citation type="submission" date="2022-03" db="EMBL/GenBank/DDBJ databases">
        <authorList>
            <person name="Sayadi A."/>
        </authorList>
    </citation>
    <scope>NUCLEOTIDE SEQUENCE</scope>
</reference>
<accession>A0A9P0L9F9</accession>
<gene>
    <name evidence="1" type="ORF">ACAOBT_LOCUS21626</name>
</gene>
<organism evidence="1 2">
    <name type="scientific">Acanthoscelides obtectus</name>
    <name type="common">Bean weevil</name>
    <name type="synonym">Bruchus obtectus</name>
    <dbReference type="NCBI Taxonomy" id="200917"/>
    <lineage>
        <taxon>Eukaryota</taxon>
        <taxon>Metazoa</taxon>
        <taxon>Ecdysozoa</taxon>
        <taxon>Arthropoda</taxon>
        <taxon>Hexapoda</taxon>
        <taxon>Insecta</taxon>
        <taxon>Pterygota</taxon>
        <taxon>Neoptera</taxon>
        <taxon>Endopterygota</taxon>
        <taxon>Coleoptera</taxon>
        <taxon>Polyphaga</taxon>
        <taxon>Cucujiformia</taxon>
        <taxon>Chrysomeloidea</taxon>
        <taxon>Chrysomelidae</taxon>
        <taxon>Bruchinae</taxon>
        <taxon>Bruchini</taxon>
        <taxon>Acanthoscelides</taxon>
    </lineage>
</organism>
<protein>
    <submittedName>
        <fullName evidence="1">Uncharacterized protein</fullName>
    </submittedName>
</protein>
<dbReference type="EMBL" id="CAKOFQ010007177">
    <property type="protein sequence ID" value="CAH1993645.1"/>
    <property type="molecule type" value="Genomic_DNA"/>
</dbReference>
<evidence type="ECO:0000313" key="2">
    <source>
        <dbReference type="Proteomes" id="UP001152888"/>
    </source>
</evidence>
<dbReference type="Proteomes" id="UP001152888">
    <property type="component" value="Unassembled WGS sequence"/>
</dbReference>
<dbReference type="AlphaFoldDB" id="A0A9P0L9F9"/>
<sequence>MPGKILDNQLLVIARRCEREHRTRRDKSQSRKVQHQGSHMVILRLQLRPGWVQDLSTGRTIRSVGQKISNHPKYFFKNGSFSRLTFSRFLFPFFLKDTKHSSPSYLKFFSPLTREHPEAMQHGGHQRIGPPLCSLAFISYVLLAYC</sequence>
<comment type="caution">
    <text evidence="1">The sequence shown here is derived from an EMBL/GenBank/DDBJ whole genome shotgun (WGS) entry which is preliminary data.</text>
</comment>